<name>B4K3V9_DROGR</name>
<dbReference type="PhylomeDB" id="B4K3V9"/>
<evidence type="ECO:0000256" key="1">
    <source>
        <dbReference type="SAM" id="Coils"/>
    </source>
</evidence>
<accession>B4K3V9</accession>
<proteinExistence type="predicted"/>
<dbReference type="AlphaFoldDB" id="B4K3V9"/>
<sequence>MLDTIWDQQKLLQIGEQLDNNLQISIEELYNIQERKRQFSVEWRSRYERNMVRNCKRHTMEATLRMPIEWRYVRDYYASLVEMQCLKDNQSVLKIQEQIEELKDLIEKDNYATHVDLFVNHILIEKYEARIIEYSIKLTNELEHWDVQIGLAKTRLNKAQQQQTELQEKIDFMRRGIAEVRDLIKADAQVKMYNMVS</sequence>
<dbReference type="HOGENOM" id="CLU_1385485_0_0_1"/>
<dbReference type="InParanoid" id="B4K3V9"/>
<gene>
    <name evidence="2" type="primary">Dgri\GH24951</name>
    <name evidence="2" type="ORF">Dgri_GH24951</name>
</gene>
<protein>
    <submittedName>
        <fullName evidence="2">GH24951</fullName>
    </submittedName>
</protein>
<feature type="coiled-coil region" evidence="1">
    <location>
        <begin position="149"/>
        <end position="176"/>
    </location>
</feature>
<dbReference type="EMBL" id="CH926193">
    <property type="protein sequence ID" value="EDW05119.1"/>
    <property type="molecule type" value="Genomic_DNA"/>
</dbReference>
<keyword evidence="3" id="KW-1185">Reference proteome</keyword>
<dbReference type="Proteomes" id="UP000001070">
    <property type="component" value="Unassembled WGS sequence"/>
</dbReference>
<organism evidence="3">
    <name type="scientific">Drosophila grimshawi</name>
    <name type="common">Hawaiian fruit fly</name>
    <name type="synonym">Idiomyia grimshawi</name>
    <dbReference type="NCBI Taxonomy" id="7222"/>
    <lineage>
        <taxon>Eukaryota</taxon>
        <taxon>Metazoa</taxon>
        <taxon>Ecdysozoa</taxon>
        <taxon>Arthropoda</taxon>
        <taxon>Hexapoda</taxon>
        <taxon>Insecta</taxon>
        <taxon>Pterygota</taxon>
        <taxon>Neoptera</taxon>
        <taxon>Endopterygota</taxon>
        <taxon>Diptera</taxon>
        <taxon>Brachycera</taxon>
        <taxon>Muscomorpha</taxon>
        <taxon>Ephydroidea</taxon>
        <taxon>Drosophilidae</taxon>
        <taxon>Drosophila</taxon>
        <taxon>Hawaiian Drosophila</taxon>
    </lineage>
</organism>
<evidence type="ECO:0000313" key="2">
    <source>
        <dbReference type="EMBL" id="EDW05119.1"/>
    </source>
</evidence>
<reference evidence="2 3" key="1">
    <citation type="journal article" date="2007" name="Nature">
        <title>Evolution of genes and genomes on the Drosophila phylogeny.</title>
        <authorList>
            <consortium name="Drosophila 12 Genomes Consortium"/>
            <person name="Clark A.G."/>
            <person name="Eisen M.B."/>
            <person name="Smith D.R."/>
            <person name="Bergman C.M."/>
            <person name="Oliver B."/>
            <person name="Markow T.A."/>
            <person name="Kaufman T.C."/>
            <person name="Kellis M."/>
            <person name="Gelbart W."/>
            <person name="Iyer V.N."/>
            <person name="Pollard D.A."/>
            <person name="Sackton T.B."/>
            <person name="Larracuente A.M."/>
            <person name="Singh N.D."/>
            <person name="Abad J.P."/>
            <person name="Abt D.N."/>
            <person name="Adryan B."/>
            <person name="Aguade M."/>
            <person name="Akashi H."/>
            <person name="Anderson W.W."/>
            <person name="Aquadro C.F."/>
            <person name="Ardell D.H."/>
            <person name="Arguello R."/>
            <person name="Artieri C.G."/>
            <person name="Barbash D.A."/>
            <person name="Barker D."/>
            <person name="Barsanti P."/>
            <person name="Batterham P."/>
            <person name="Batzoglou S."/>
            <person name="Begun D."/>
            <person name="Bhutkar A."/>
            <person name="Blanco E."/>
            <person name="Bosak S.A."/>
            <person name="Bradley R.K."/>
            <person name="Brand A.D."/>
            <person name="Brent M.R."/>
            <person name="Brooks A.N."/>
            <person name="Brown R.H."/>
            <person name="Butlin R.K."/>
            <person name="Caggese C."/>
            <person name="Calvi B.R."/>
            <person name="Bernardo de Carvalho A."/>
            <person name="Caspi A."/>
            <person name="Castrezana S."/>
            <person name="Celniker S.E."/>
            <person name="Chang J.L."/>
            <person name="Chapple C."/>
            <person name="Chatterji S."/>
            <person name="Chinwalla A."/>
            <person name="Civetta A."/>
            <person name="Clifton S.W."/>
            <person name="Comeron J.M."/>
            <person name="Costello J.C."/>
            <person name="Coyne J.A."/>
            <person name="Daub J."/>
            <person name="David R.G."/>
            <person name="Delcher A.L."/>
            <person name="Delehaunty K."/>
            <person name="Do C.B."/>
            <person name="Ebling H."/>
            <person name="Edwards K."/>
            <person name="Eickbush T."/>
            <person name="Evans J.D."/>
            <person name="Filipski A."/>
            <person name="Findeiss S."/>
            <person name="Freyhult E."/>
            <person name="Fulton L."/>
            <person name="Fulton R."/>
            <person name="Garcia A.C."/>
            <person name="Gardiner A."/>
            <person name="Garfield D.A."/>
            <person name="Garvin B.E."/>
            <person name="Gibson G."/>
            <person name="Gilbert D."/>
            <person name="Gnerre S."/>
            <person name="Godfrey J."/>
            <person name="Good R."/>
            <person name="Gotea V."/>
            <person name="Gravely B."/>
            <person name="Greenberg A.J."/>
            <person name="Griffiths-Jones S."/>
            <person name="Gross S."/>
            <person name="Guigo R."/>
            <person name="Gustafson E.A."/>
            <person name="Haerty W."/>
            <person name="Hahn M.W."/>
            <person name="Halligan D.L."/>
            <person name="Halpern A.L."/>
            <person name="Halter G.M."/>
            <person name="Han M.V."/>
            <person name="Heger A."/>
            <person name="Hillier L."/>
            <person name="Hinrichs A.S."/>
            <person name="Holmes I."/>
            <person name="Hoskins R.A."/>
            <person name="Hubisz M.J."/>
            <person name="Hultmark D."/>
            <person name="Huntley M.A."/>
            <person name="Jaffe D.B."/>
            <person name="Jagadeeshan S."/>
            <person name="Jeck W.R."/>
            <person name="Johnson J."/>
            <person name="Jones C.D."/>
            <person name="Jordan W.C."/>
            <person name="Karpen G.H."/>
            <person name="Kataoka E."/>
            <person name="Keightley P.D."/>
            <person name="Kheradpour P."/>
            <person name="Kirkness E.F."/>
            <person name="Koerich L.B."/>
            <person name="Kristiansen K."/>
            <person name="Kudrna D."/>
            <person name="Kulathinal R.J."/>
            <person name="Kumar S."/>
            <person name="Kwok R."/>
            <person name="Lander E."/>
            <person name="Langley C.H."/>
            <person name="Lapoint R."/>
            <person name="Lazzaro B.P."/>
            <person name="Lee S.J."/>
            <person name="Levesque L."/>
            <person name="Li R."/>
            <person name="Lin C.F."/>
            <person name="Lin M.F."/>
            <person name="Lindblad-Toh K."/>
            <person name="Llopart A."/>
            <person name="Long M."/>
            <person name="Low L."/>
            <person name="Lozovsky E."/>
            <person name="Lu J."/>
            <person name="Luo M."/>
            <person name="Machado C.A."/>
            <person name="Makalowski W."/>
            <person name="Marzo M."/>
            <person name="Matsuda M."/>
            <person name="Matzkin L."/>
            <person name="McAllister B."/>
            <person name="McBride C.S."/>
            <person name="McKernan B."/>
            <person name="McKernan K."/>
            <person name="Mendez-Lago M."/>
            <person name="Minx P."/>
            <person name="Mollenhauer M.U."/>
            <person name="Montooth K."/>
            <person name="Mount S.M."/>
            <person name="Mu X."/>
            <person name="Myers E."/>
            <person name="Negre B."/>
            <person name="Newfeld S."/>
            <person name="Nielsen R."/>
            <person name="Noor M.A."/>
            <person name="O'Grady P."/>
            <person name="Pachter L."/>
            <person name="Papaceit M."/>
            <person name="Parisi M.J."/>
            <person name="Parisi M."/>
            <person name="Parts L."/>
            <person name="Pedersen J.S."/>
            <person name="Pesole G."/>
            <person name="Phillippy A.M."/>
            <person name="Ponting C.P."/>
            <person name="Pop M."/>
            <person name="Porcelli D."/>
            <person name="Powell J.R."/>
            <person name="Prohaska S."/>
            <person name="Pruitt K."/>
            <person name="Puig M."/>
            <person name="Quesneville H."/>
            <person name="Ram K.R."/>
            <person name="Rand D."/>
            <person name="Rasmussen M.D."/>
            <person name="Reed L.K."/>
            <person name="Reenan R."/>
            <person name="Reily A."/>
            <person name="Remington K.A."/>
            <person name="Rieger T.T."/>
            <person name="Ritchie M.G."/>
            <person name="Robin C."/>
            <person name="Rogers Y.H."/>
            <person name="Rohde C."/>
            <person name="Rozas J."/>
            <person name="Rubenfield M.J."/>
            <person name="Ruiz A."/>
            <person name="Russo S."/>
            <person name="Salzberg S.L."/>
            <person name="Sanchez-Gracia A."/>
            <person name="Saranga D.J."/>
            <person name="Sato H."/>
            <person name="Schaeffer S.W."/>
            <person name="Schatz M.C."/>
            <person name="Schlenke T."/>
            <person name="Schwartz R."/>
            <person name="Segarra C."/>
            <person name="Singh R.S."/>
            <person name="Sirot L."/>
            <person name="Sirota M."/>
            <person name="Sisneros N.B."/>
            <person name="Smith C.D."/>
            <person name="Smith T.F."/>
            <person name="Spieth J."/>
            <person name="Stage D.E."/>
            <person name="Stark A."/>
            <person name="Stephan W."/>
            <person name="Strausberg R.L."/>
            <person name="Strempel S."/>
            <person name="Sturgill D."/>
            <person name="Sutton G."/>
            <person name="Sutton G.G."/>
            <person name="Tao W."/>
            <person name="Teichmann S."/>
            <person name="Tobari Y.N."/>
            <person name="Tomimura Y."/>
            <person name="Tsolas J.M."/>
            <person name="Valente V.L."/>
            <person name="Venter E."/>
            <person name="Venter J.C."/>
            <person name="Vicario S."/>
            <person name="Vieira F.G."/>
            <person name="Vilella A.J."/>
            <person name="Villasante A."/>
            <person name="Walenz B."/>
            <person name="Wang J."/>
            <person name="Wasserman M."/>
            <person name="Watts T."/>
            <person name="Wilson D."/>
            <person name="Wilson R.K."/>
            <person name="Wing R.A."/>
            <person name="Wolfner M.F."/>
            <person name="Wong A."/>
            <person name="Wong G.K."/>
            <person name="Wu C.I."/>
            <person name="Wu G."/>
            <person name="Yamamoto D."/>
            <person name="Yang H.P."/>
            <person name="Yang S.P."/>
            <person name="Yorke J.A."/>
            <person name="Yoshida K."/>
            <person name="Zdobnov E."/>
            <person name="Zhang P."/>
            <person name="Zhang Y."/>
            <person name="Zimin A.V."/>
            <person name="Baldwin J."/>
            <person name="Abdouelleil A."/>
            <person name="Abdulkadir J."/>
            <person name="Abebe A."/>
            <person name="Abera B."/>
            <person name="Abreu J."/>
            <person name="Acer S.C."/>
            <person name="Aftuck L."/>
            <person name="Alexander A."/>
            <person name="An P."/>
            <person name="Anderson E."/>
            <person name="Anderson S."/>
            <person name="Arachi H."/>
            <person name="Azer M."/>
            <person name="Bachantsang P."/>
            <person name="Barry A."/>
            <person name="Bayul T."/>
            <person name="Berlin A."/>
            <person name="Bessette D."/>
            <person name="Bloom T."/>
            <person name="Blye J."/>
            <person name="Boguslavskiy L."/>
            <person name="Bonnet C."/>
            <person name="Boukhgalter B."/>
            <person name="Bourzgui I."/>
            <person name="Brown A."/>
            <person name="Cahill P."/>
            <person name="Channer S."/>
            <person name="Cheshatsang Y."/>
            <person name="Chuda L."/>
            <person name="Citroen M."/>
            <person name="Collymore A."/>
            <person name="Cooke P."/>
            <person name="Costello M."/>
            <person name="D'Aco K."/>
            <person name="Daza R."/>
            <person name="De Haan G."/>
            <person name="DeGray S."/>
            <person name="DeMaso C."/>
            <person name="Dhargay N."/>
            <person name="Dooley K."/>
            <person name="Dooley E."/>
            <person name="Doricent M."/>
            <person name="Dorje P."/>
            <person name="Dorjee K."/>
            <person name="Dupes A."/>
            <person name="Elong R."/>
            <person name="Falk J."/>
            <person name="Farina A."/>
            <person name="Faro S."/>
            <person name="Ferguson D."/>
            <person name="Fisher S."/>
            <person name="Foley C.D."/>
            <person name="Franke A."/>
            <person name="Friedrich D."/>
            <person name="Gadbois L."/>
            <person name="Gearin G."/>
            <person name="Gearin C.R."/>
            <person name="Giannoukos G."/>
            <person name="Goode T."/>
            <person name="Graham J."/>
            <person name="Grandbois E."/>
            <person name="Grewal S."/>
            <person name="Gyaltsen K."/>
            <person name="Hafez N."/>
            <person name="Hagos B."/>
            <person name="Hall J."/>
            <person name="Henson C."/>
            <person name="Hollinger A."/>
            <person name="Honan T."/>
            <person name="Huard M.D."/>
            <person name="Hughes L."/>
            <person name="Hurhula B."/>
            <person name="Husby M.E."/>
            <person name="Kamat A."/>
            <person name="Kanga B."/>
            <person name="Kashin S."/>
            <person name="Khazanovich D."/>
            <person name="Kisner P."/>
            <person name="Lance K."/>
            <person name="Lara M."/>
            <person name="Lee W."/>
            <person name="Lennon N."/>
            <person name="Letendre F."/>
            <person name="LeVine R."/>
            <person name="Lipovsky A."/>
            <person name="Liu X."/>
            <person name="Liu J."/>
            <person name="Liu S."/>
            <person name="Lokyitsang T."/>
            <person name="Lokyitsang Y."/>
            <person name="Lubonja R."/>
            <person name="Lui A."/>
            <person name="MacDonald P."/>
            <person name="Magnisalis V."/>
            <person name="Maru K."/>
            <person name="Matthews C."/>
            <person name="McCusker W."/>
            <person name="McDonough S."/>
            <person name="Mehta T."/>
            <person name="Meldrim J."/>
            <person name="Meneus L."/>
            <person name="Mihai O."/>
            <person name="Mihalev A."/>
            <person name="Mihova T."/>
            <person name="Mittelman R."/>
            <person name="Mlenga V."/>
            <person name="Montmayeur A."/>
            <person name="Mulrain L."/>
            <person name="Navidi A."/>
            <person name="Naylor J."/>
            <person name="Negash T."/>
            <person name="Nguyen T."/>
            <person name="Nguyen N."/>
            <person name="Nicol R."/>
            <person name="Norbu C."/>
            <person name="Norbu N."/>
            <person name="Novod N."/>
            <person name="O'Neill B."/>
            <person name="Osman S."/>
            <person name="Markiewicz E."/>
            <person name="Oyono O.L."/>
            <person name="Patti C."/>
            <person name="Phunkhang P."/>
            <person name="Pierre F."/>
            <person name="Priest M."/>
            <person name="Raghuraman S."/>
            <person name="Rege F."/>
            <person name="Reyes R."/>
            <person name="Rise C."/>
            <person name="Rogov P."/>
            <person name="Ross K."/>
            <person name="Ryan E."/>
            <person name="Settipalli S."/>
            <person name="Shea T."/>
            <person name="Sherpa N."/>
            <person name="Shi L."/>
            <person name="Shih D."/>
            <person name="Sparrow T."/>
            <person name="Spaulding J."/>
            <person name="Stalker J."/>
            <person name="Stange-Thomann N."/>
            <person name="Stavropoulos S."/>
            <person name="Stone C."/>
            <person name="Strader C."/>
            <person name="Tesfaye S."/>
            <person name="Thomson T."/>
            <person name="Thoulutsang Y."/>
            <person name="Thoulutsang D."/>
            <person name="Topham K."/>
            <person name="Topping I."/>
            <person name="Tsamla T."/>
            <person name="Vassiliev H."/>
            <person name="Vo A."/>
            <person name="Wangchuk T."/>
            <person name="Wangdi T."/>
            <person name="Weiand M."/>
            <person name="Wilkinson J."/>
            <person name="Wilson A."/>
            <person name="Yadav S."/>
            <person name="Young G."/>
            <person name="Yu Q."/>
            <person name="Zembek L."/>
            <person name="Zhong D."/>
            <person name="Zimmer A."/>
            <person name="Zwirko Z."/>
            <person name="Jaffe D.B."/>
            <person name="Alvarez P."/>
            <person name="Brockman W."/>
            <person name="Butler J."/>
            <person name="Chin C."/>
            <person name="Gnerre S."/>
            <person name="Grabherr M."/>
            <person name="Kleber M."/>
            <person name="Mauceli E."/>
            <person name="MacCallum I."/>
        </authorList>
    </citation>
    <scope>NUCLEOTIDE SEQUENCE [LARGE SCALE GENOMIC DNA]</scope>
    <source>
        <strain evidence="3">Tucson 15287-2541.00</strain>
    </source>
</reference>
<dbReference type="OrthoDB" id="7914571at2759"/>
<keyword evidence="1" id="KW-0175">Coiled coil</keyword>
<evidence type="ECO:0000313" key="3">
    <source>
        <dbReference type="Proteomes" id="UP000001070"/>
    </source>
</evidence>